<proteinExistence type="predicted"/>
<dbReference type="PRINTS" id="PR01036">
    <property type="entry name" value="TCRTETB"/>
</dbReference>
<feature type="domain" description="Major facilitator superfamily (MFS) profile" evidence="8">
    <location>
        <begin position="23"/>
        <end position="455"/>
    </location>
</feature>
<dbReference type="Gene3D" id="1.20.1720.10">
    <property type="entry name" value="Multidrug resistance protein D"/>
    <property type="match status" value="1"/>
</dbReference>
<feature type="transmembrane region" description="Helical" evidence="7">
    <location>
        <begin position="209"/>
        <end position="226"/>
    </location>
</feature>
<dbReference type="AlphaFoldDB" id="A0A940S349"/>
<feature type="transmembrane region" description="Helical" evidence="7">
    <location>
        <begin position="333"/>
        <end position="353"/>
    </location>
</feature>
<dbReference type="GO" id="GO:0005886">
    <property type="term" value="C:plasma membrane"/>
    <property type="evidence" value="ECO:0007669"/>
    <property type="project" value="UniProtKB-SubCell"/>
</dbReference>
<keyword evidence="6 7" id="KW-0472">Membrane</keyword>
<organism evidence="9 10">
    <name type="scientific">Roseomonas indoligenes</name>
    <dbReference type="NCBI Taxonomy" id="2820811"/>
    <lineage>
        <taxon>Bacteria</taxon>
        <taxon>Pseudomonadati</taxon>
        <taxon>Pseudomonadota</taxon>
        <taxon>Alphaproteobacteria</taxon>
        <taxon>Acetobacterales</taxon>
        <taxon>Roseomonadaceae</taxon>
        <taxon>Roseomonas</taxon>
    </lineage>
</organism>
<keyword evidence="3" id="KW-1003">Cell membrane</keyword>
<evidence type="ECO:0000256" key="7">
    <source>
        <dbReference type="SAM" id="Phobius"/>
    </source>
</evidence>
<evidence type="ECO:0000256" key="1">
    <source>
        <dbReference type="ARBA" id="ARBA00004651"/>
    </source>
</evidence>
<reference evidence="9" key="1">
    <citation type="submission" date="2021-03" db="EMBL/GenBank/DDBJ databases">
        <authorList>
            <person name="So Y."/>
        </authorList>
    </citation>
    <scope>NUCLEOTIDE SEQUENCE</scope>
    <source>
        <strain evidence="9">SG15</strain>
    </source>
</reference>
<sequence length="455" mass="46744">MNETARPPYPIEDGLPMPQRILAVIGILLGNFLGSLDSSIANVALPSIATDLGGTPAAAVWVVNGYQLATAVALLPLAVVGERRGAKRLYLGGMVIFTIASVGCAMAGDLGWLVAARVLQGLGGACSSVVGGVLMRQVFPQRLIGRGIGLFGLSVAISTALGPSVAAGILTVASWRWLFLVNIPLGILALLVAARFVPESRTQDRPYDLVGTLLNAVGIVLLVLGVDRLSESLGWGLAEVAAGLAVLAGLLLHQRTQRHPLVPLDLLRLPVFALSFGTSTLSYAAQTIAYVSLPFFLQHGLGYDEVRTGLLITPWPLVIVLVAPLSGHLSDRYPAGILSSTGLALLAMGLLALALLPEAPSDADIIWRMVLCGIGFGFFQTPNNRAILTAGPPQRTGAANGMMAQARLFGMTLGAAVVAVGFGALGGDAATVPLLLTGAALAAGGAAVSLARLAA</sequence>
<evidence type="ECO:0000256" key="2">
    <source>
        <dbReference type="ARBA" id="ARBA00022448"/>
    </source>
</evidence>
<dbReference type="Proteomes" id="UP000677537">
    <property type="component" value="Unassembled WGS sequence"/>
</dbReference>
<comment type="caution">
    <text evidence="9">The sequence shown here is derived from an EMBL/GenBank/DDBJ whole genome shotgun (WGS) entry which is preliminary data.</text>
</comment>
<dbReference type="PROSITE" id="PS50850">
    <property type="entry name" value="MFS"/>
    <property type="match status" value="1"/>
</dbReference>
<gene>
    <name evidence="9" type="ORF">J5Y10_03615</name>
</gene>
<feature type="transmembrane region" description="Helical" evidence="7">
    <location>
        <begin position="147"/>
        <end position="171"/>
    </location>
</feature>
<feature type="transmembrane region" description="Helical" evidence="7">
    <location>
        <begin position="365"/>
        <end position="387"/>
    </location>
</feature>
<evidence type="ECO:0000313" key="9">
    <source>
        <dbReference type="EMBL" id="MBP0491861.1"/>
    </source>
</evidence>
<feature type="transmembrane region" description="Helical" evidence="7">
    <location>
        <begin position="177"/>
        <end position="197"/>
    </location>
</feature>
<dbReference type="RefSeq" id="WP_209370797.1">
    <property type="nucleotide sequence ID" value="NZ_JAGIZA010000002.1"/>
</dbReference>
<dbReference type="SUPFAM" id="SSF103473">
    <property type="entry name" value="MFS general substrate transporter"/>
    <property type="match status" value="1"/>
</dbReference>
<dbReference type="InterPro" id="IPR020846">
    <property type="entry name" value="MFS_dom"/>
</dbReference>
<evidence type="ECO:0000256" key="6">
    <source>
        <dbReference type="ARBA" id="ARBA00023136"/>
    </source>
</evidence>
<feature type="transmembrane region" description="Helical" evidence="7">
    <location>
        <begin position="408"/>
        <end position="426"/>
    </location>
</feature>
<evidence type="ECO:0000256" key="5">
    <source>
        <dbReference type="ARBA" id="ARBA00022989"/>
    </source>
</evidence>
<dbReference type="PANTHER" id="PTHR42718">
    <property type="entry name" value="MAJOR FACILITATOR SUPERFAMILY MULTIDRUG TRANSPORTER MFSC"/>
    <property type="match status" value="1"/>
</dbReference>
<feature type="transmembrane region" description="Helical" evidence="7">
    <location>
        <begin position="21"/>
        <end position="45"/>
    </location>
</feature>
<evidence type="ECO:0000259" key="8">
    <source>
        <dbReference type="PROSITE" id="PS50850"/>
    </source>
</evidence>
<comment type="subcellular location">
    <subcellularLocation>
        <location evidence="1">Cell membrane</location>
        <topology evidence="1">Multi-pass membrane protein</topology>
    </subcellularLocation>
</comment>
<feature type="transmembrane region" description="Helical" evidence="7">
    <location>
        <begin position="432"/>
        <end position="454"/>
    </location>
</feature>
<dbReference type="EMBL" id="JAGIZA010000002">
    <property type="protein sequence ID" value="MBP0491861.1"/>
    <property type="molecule type" value="Genomic_DNA"/>
</dbReference>
<feature type="transmembrane region" description="Helical" evidence="7">
    <location>
        <begin position="272"/>
        <end position="297"/>
    </location>
</feature>
<feature type="transmembrane region" description="Helical" evidence="7">
    <location>
        <begin position="114"/>
        <end position="135"/>
    </location>
</feature>
<dbReference type="GO" id="GO:0022857">
    <property type="term" value="F:transmembrane transporter activity"/>
    <property type="evidence" value="ECO:0007669"/>
    <property type="project" value="InterPro"/>
</dbReference>
<keyword evidence="10" id="KW-1185">Reference proteome</keyword>
<feature type="transmembrane region" description="Helical" evidence="7">
    <location>
        <begin position="89"/>
        <end position="108"/>
    </location>
</feature>
<dbReference type="Pfam" id="PF07690">
    <property type="entry name" value="MFS_1"/>
    <property type="match status" value="1"/>
</dbReference>
<dbReference type="PANTHER" id="PTHR42718:SF46">
    <property type="entry name" value="BLR6921 PROTEIN"/>
    <property type="match status" value="1"/>
</dbReference>
<dbReference type="Gene3D" id="1.20.1250.20">
    <property type="entry name" value="MFS general substrate transporter like domains"/>
    <property type="match status" value="1"/>
</dbReference>
<protein>
    <submittedName>
        <fullName evidence="9">MFS transporter</fullName>
    </submittedName>
</protein>
<accession>A0A940S349</accession>
<feature type="transmembrane region" description="Helical" evidence="7">
    <location>
        <begin position="57"/>
        <end position="77"/>
    </location>
</feature>
<dbReference type="InterPro" id="IPR011701">
    <property type="entry name" value="MFS"/>
</dbReference>
<feature type="transmembrane region" description="Helical" evidence="7">
    <location>
        <begin position="232"/>
        <end position="252"/>
    </location>
</feature>
<evidence type="ECO:0000256" key="4">
    <source>
        <dbReference type="ARBA" id="ARBA00022692"/>
    </source>
</evidence>
<evidence type="ECO:0000256" key="3">
    <source>
        <dbReference type="ARBA" id="ARBA00022475"/>
    </source>
</evidence>
<evidence type="ECO:0000313" key="10">
    <source>
        <dbReference type="Proteomes" id="UP000677537"/>
    </source>
</evidence>
<dbReference type="CDD" id="cd17321">
    <property type="entry name" value="MFS_MMR_MDR_like"/>
    <property type="match status" value="1"/>
</dbReference>
<keyword evidence="5 7" id="KW-1133">Transmembrane helix</keyword>
<keyword evidence="4 7" id="KW-0812">Transmembrane</keyword>
<name>A0A940S349_9PROT</name>
<dbReference type="InterPro" id="IPR036259">
    <property type="entry name" value="MFS_trans_sf"/>
</dbReference>
<feature type="transmembrane region" description="Helical" evidence="7">
    <location>
        <begin position="309"/>
        <end position="326"/>
    </location>
</feature>
<keyword evidence="2" id="KW-0813">Transport</keyword>